<feature type="transmembrane region" description="Helical" evidence="6">
    <location>
        <begin position="304"/>
        <end position="320"/>
    </location>
</feature>
<feature type="transmembrane region" description="Helical" evidence="6">
    <location>
        <begin position="50"/>
        <end position="69"/>
    </location>
</feature>
<name>A0ABZ2YMK6_9BACT</name>
<feature type="transmembrane region" description="Helical" evidence="6">
    <location>
        <begin position="123"/>
        <end position="141"/>
    </location>
</feature>
<evidence type="ECO:0000256" key="4">
    <source>
        <dbReference type="ARBA" id="ARBA00022989"/>
    </source>
</evidence>
<feature type="transmembrane region" description="Helical" evidence="6">
    <location>
        <begin position="431"/>
        <end position="448"/>
    </location>
</feature>
<reference evidence="8" key="1">
    <citation type="submission" date="2024-03" db="EMBL/GenBank/DDBJ databases">
        <title>Chitinophaga horti sp. nov., isolated from garden soil.</title>
        <authorList>
            <person name="Lee D.S."/>
            <person name="Han D.M."/>
            <person name="Baek J.H."/>
            <person name="Choi D.G."/>
            <person name="Jeon J.H."/>
            <person name="Jeon C.O."/>
        </authorList>
    </citation>
    <scope>NUCLEOTIDE SEQUENCE [LARGE SCALE GENOMIC DNA]</scope>
    <source>
        <strain evidence="8">GPA1</strain>
    </source>
</reference>
<evidence type="ECO:0000256" key="2">
    <source>
        <dbReference type="ARBA" id="ARBA00022475"/>
    </source>
</evidence>
<dbReference type="RefSeq" id="WP_341835855.1">
    <property type="nucleotide sequence ID" value="NZ_CP149822.1"/>
</dbReference>
<feature type="transmembrane region" description="Helical" evidence="6">
    <location>
        <begin position="395"/>
        <end position="419"/>
    </location>
</feature>
<dbReference type="Proteomes" id="UP001485459">
    <property type="component" value="Chromosome"/>
</dbReference>
<accession>A0ABZ2YMK6</accession>
<feature type="transmembrane region" description="Helical" evidence="6">
    <location>
        <begin position="153"/>
        <end position="174"/>
    </location>
</feature>
<keyword evidence="4 6" id="KW-1133">Transmembrane helix</keyword>
<dbReference type="EMBL" id="CP149822">
    <property type="protein sequence ID" value="WZN40993.1"/>
    <property type="molecule type" value="Genomic_DNA"/>
</dbReference>
<evidence type="ECO:0000256" key="5">
    <source>
        <dbReference type="ARBA" id="ARBA00023136"/>
    </source>
</evidence>
<evidence type="ECO:0000256" key="1">
    <source>
        <dbReference type="ARBA" id="ARBA00004651"/>
    </source>
</evidence>
<feature type="transmembrane region" description="Helical" evidence="6">
    <location>
        <begin position="12"/>
        <end position="30"/>
    </location>
</feature>
<feature type="transmembrane region" description="Helical" evidence="6">
    <location>
        <begin position="370"/>
        <end position="389"/>
    </location>
</feature>
<dbReference type="PANTHER" id="PTHR30250">
    <property type="entry name" value="PST FAMILY PREDICTED COLANIC ACID TRANSPORTER"/>
    <property type="match status" value="1"/>
</dbReference>
<feature type="transmembrane region" description="Helical" evidence="6">
    <location>
        <begin position="81"/>
        <end position="103"/>
    </location>
</feature>
<dbReference type="PANTHER" id="PTHR30250:SF11">
    <property type="entry name" value="O-ANTIGEN TRANSPORTER-RELATED"/>
    <property type="match status" value="1"/>
</dbReference>
<keyword evidence="8" id="KW-1185">Reference proteome</keyword>
<protein>
    <submittedName>
        <fullName evidence="7">Polysaccharide biosynthesis C-terminal domain-containing protein</fullName>
    </submittedName>
</protein>
<gene>
    <name evidence="7" type="ORF">WJU16_23815</name>
</gene>
<sequence>MGIIRSQSIRSVVITYLGFAIGALNTYLFMSFVPAEIYGLTRLMSSTALVFYSIASMGTATLLNKFYPYYRDHLPFGKRDLFGIVLTTSVIGFALVTLGTILFHDVVVQKYSANSQVFVEHFYLLYPFTFFLMLFTLFENFSYNHFKTIFPIFLKEVGIRVITTLLILLLIVHFLTDIQFIWVFSFIYAAVFIALVLYLKRADSLHFSFRISKVTRKLSDKMISFNVLIFGGSVFGVLAQNIDALVVGSTKGLAATGVLESSTYVSNAIAVPQRSLIAIAIPILAKAWKDKDYTAIQSMYRRSSLTLLIFSMFLFMMVWLNLDSAFEILHIPELYLEGRYIILFLGLSKVLDLGTGVNEQIIGTSNMWRFQFYSTLVLLVASIPMNIWLIKLLGITGSGVAALITAVIYNSLRYVFLYYRFNMQPFSLKTLYVVLLAIAGWYICQYLITTENPWLRGILRTSIFCAIYLFPIIYFRMSQDVTETWRKGLAMMRGFIKRK</sequence>
<feature type="transmembrane region" description="Helical" evidence="6">
    <location>
        <begin position="262"/>
        <end position="284"/>
    </location>
</feature>
<dbReference type="InterPro" id="IPR050833">
    <property type="entry name" value="Poly_Biosynth_Transport"/>
</dbReference>
<keyword evidence="5 6" id="KW-0472">Membrane</keyword>
<evidence type="ECO:0000313" key="8">
    <source>
        <dbReference type="Proteomes" id="UP001485459"/>
    </source>
</evidence>
<proteinExistence type="predicted"/>
<keyword evidence="3 6" id="KW-0812">Transmembrane</keyword>
<evidence type="ECO:0000256" key="6">
    <source>
        <dbReference type="SAM" id="Phobius"/>
    </source>
</evidence>
<evidence type="ECO:0000256" key="3">
    <source>
        <dbReference type="ARBA" id="ARBA00022692"/>
    </source>
</evidence>
<feature type="transmembrane region" description="Helical" evidence="6">
    <location>
        <begin position="340"/>
        <end position="358"/>
    </location>
</feature>
<feature type="transmembrane region" description="Helical" evidence="6">
    <location>
        <begin position="180"/>
        <end position="201"/>
    </location>
</feature>
<organism evidence="7 8">
    <name type="scientific">Chitinophaga pollutisoli</name>
    <dbReference type="NCBI Taxonomy" id="3133966"/>
    <lineage>
        <taxon>Bacteria</taxon>
        <taxon>Pseudomonadati</taxon>
        <taxon>Bacteroidota</taxon>
        <taxon>Chitinophagia</taxon>
        <taxon>Chitinophagales</taxon>
        <taxon>Chitinophagaceae</taxon>
        <taxon>Chitinophaga</taxon>
    </lineage>
</organism>
<feature type="transmembrane region" description="Helical" evidence="6">
    <location>
        <begin position="222"/>
        <end position="242"/>
    </location>
</feature>
<keyword evidence="2" id="KW-1003">Cell membrane</keyword>
<evidence type="ECO:0000313" key="7">
    <source>
        <dbReference type="EMBL" id="WZN40993.1"/>
    </source>
</evidence>
<comment type="subcellular location">
    <subcellularLocation>
        <location evidence="1">Cell membrane</location>
        <topology evidence="1">Multi-pass membrane protein</topology>
    </subcellularLocation>
</comment>
<feature type="transmembrane region" description="Helical" evidence="6">
    <location>
        <begin position="454"/>
        <end position="477"/>
    </location>
</feature>